<sequence>MSSQLLKTLVLLLLLFIAVTSANVDKTIFLGPAPKSTTHLKRSIGLSALPVLGPPQLPVAVQIARSFPLETSSNGTETWLLLSDLEPARRYELRVGFPATQPTRFGLETFTLEDVVNSPLLLSSCIAFAGSAAKRSLDATLGAKRDVKQTTSLLFVRITAAANYFTTDKTLMQNPPPVDVDLALDPFILNILPGSLLLTIGYIVALAISAWFLSDHIWISLGGIKKECDTKSHKE</sequence>
<dbReference type="GO" id="GO:0005789">
    <property type="term" value="C:endoplasmic reticulum membrane"/>
    <property type="evidence" value="ECO:0007669"/>
    <property type="project" value="TreeGrafter"/>
</dbReference>
<evidence type="ECO:0000256" key="2">
    <source>
        <dbReference type="SAM" id="SignalP"/>
    </source>
</evidence>
<name>A0A5N6KSX1_9ROSI</name>
<protein>
    <submittedName>
        <fullName evidence="3">Uncharacterized protein</fullName>
    </submittedName>
</protein>
<dbReference type="PANTHER" id="PTHR28022">
    <property type="entry name" value="GPI MANNOSYLTRANSFERASE 2 SUBUNIT PGA1"/>
    <property type="match status" value="1"/>
</dbReference>
<proteinExistence type="predicted"/>
<dbReference type="GO" id="GO:0031501">
    <property type="term" value="C:mannosyltransferase complex"/>
    <property type="evidence" value="ECO:0007669"/>
    <property type="project" value="TreeGrafter"/>
</dbReference>
<comment type="caution">
    <text evidence="3">The sequence shown here is derived from an EMBL/GenBank/DDBJ whole genome shotgun (WGS) entry which is preliminary data.</text>
</comment>
<dbReference type="GO" id="GO:0000030">
    <property type="term" value="F:mannosyltransferase activity"/>
    <property type="evidence" value="ECO:0007669"/>
    <property type="project" value="TreeGrafter"/>
</dbReference>
<dbReference type="GO" id="GO:0006506">
    <property type="term" value="P:GPI anchor biosynthetic process"/>
    <property type="evidence" value="ECO:0007669"/>
    <property type="project" value="TreeGrafter"/>
</dbReference>
<evidence type="ECO:0000313" key="4">
    <source>
        <dbReference type="Proteomes" id="UP000327013"/>
    </source>
</evidence>
<evidence type="ECO:0000313" key="3">
    <source>
        <dbReference type="EMBL" id="KAB8342960.1"/>
    </source>
</evidence>
<evidence type="ECO:0000256" key="1">
    <source>
        <dbReference type="SAM" id="Phobius"/>
    </source>
</evidence>
<feature type="transmembrane region" description="Helical" evidence="1">
    <location>
        <begin position="187"/>
        <end position="213"/>
    </location>
</feature>
<dbReference type="EMBL" id="VIBQ01000012">
    <property type="protein sequence ID" value="KAB8342960.1"/>
    <property type="molecule type" value="Genomic_DNA"/>
</dbReference>
<dbReference type="OrthoDB" id="3360032at2759"/>
<accession>A0A5N6KSX1</accession>
<feature type="chain" id="PRO_5024311544" evidence="2">
    <location>
        <begin position="23"/>
        <end position="235"/>
    </location>
</feature>
<dbReference type="InterPro" id="IPR019433">
    <property type="entry name" value="GPI_ManTrfase_II_coact_Pga1"/>
</dbReference>
<dbReference type="PANTHER" id="PTHR28022:SF1">
    <property type="entry name" value="GPI MANNOSYLTRANSFERASE 2 SUBUNIT PGA1"/>
    <property type="match status" value="1"/>
</dbReference>
<keyword evidence="1" id="KW-0472">Membrane</keyword>
<keyword evidence="1" id="KW-0812">Transmembrane</keyword>
<reference evidence="3 4" key="1">
    <citation type="submission" date="2019-06" db="EMBL/GenBank/DDBJ databases">
        <title>A chromosomal-level reference genome of Carpinus fangiana (Coryloideae, Betulaceae).</title>
        <authorList>
            <person name="Yang X."/>
            <person name="Wang Z."/>
            <person name="Zhang L."/>
            <person name="Hao G."/>
            <person name="Liu J."/>
            <person name="Yang Y."/>
        </authorList>
    </citation>
    <scope>NUCLEOTIDE SEQUENCE [LARGE SCALE GENOMIC DNA]</scope>
    <source>
        <strain evidence="3">Cfa_2016G</strain>
        <tissue evidence="3">Leaf</tissue>
    </source>
</reference>
<gene>
    <name evidence="3" type="ORF">FH972_022555</name>
</gene>
<keyword evidence="4" id="KW-1185">Reference proteome</keyword>
<dbReference type="AlphaFoldDB" id="A0A5N6KSX1"/>
<feature type="signal peptide" evidence="2">
    <location>
        <begin position="1"/>
        <end position="22"/>
    </location>
</feature>
<organism evidence="3 4">
    <name type="scientific">Carpinus fangiana</name>
    <dbReference type="NCBI Taxonomy" id="176857"/>
    <lineage>
        <taxon>Eukaryota</taxon>
        <taxon>Viridiplantae</taxon>
        <taxon>Streptophyta</taxon>
        <taxon>Embryophyta</taxon>
        <taxon>Tracheophyta</taxon>
        <taxon>Spermatophyta</taxon>
        <taxon>Magnoliopsida</taxon>
        <taxon>eudicotyledons</taxon>
        <taxon>Gunneridae</taxon>
        <taxon>Pentapetalae</taxon>
        <taxon>rosids</taxon>
        <taxon>fabids</taxon>
        <taxon>Fagales</taxon>
        <taxon>Betulaceae</taxon>
        <taxon>Carpinus</taxon>
    </lineage>
</organism>
<keyword evidence="2" id="KW-0732">Signal</keyword>
<keyword evidence="1" id="KW-1133">Transmembrane helix</keyword>
<dbReference type="Proteomes" id="UP000327013">
    <property type="component" value="Unassembled WGS sequence"/>
</dbReference>